<organism evidence="1 2">
    <name type="scientific">Macroventuria anomochaeta</name>
    <dbReference type="NCBI Taxonomy" id="301207"/>
    <lineage>
        <taxon>Eukaryota</taxon>
        <taxon>Fungi</taxon>
        <taxon>Dikarya</taxon>
        <taxon>Ascomycota</taxon>
        <taxon>Pezizomycotina</taxon>
        <taxon>Dothideomycetes</taxon>
        <taxon>Pleosporomycetidae</taxon>
        <taxon>Pleosporales</taxon>
        <taxon>Pleosporineae</taxon>
        <taxon>Didymellaceae</taxon>
        <taxon>Macroventuria</taxon>
    </lineage>
</organism>
<comment type="caution">
    <text evidence="1">The sequence shown here is derived from an EMBL/GenBank/DDBJ whole genome shotgun (WGS) entry which is preliminary data.</text>
</comment>
<name>A0ACB6RVN4_9PLEO</name>
<gene>
    <name evidence="1" type="ORF">BU25DRAFT_460776</name>
</gene>
<evidence type="ECO:0000313" key="2">
    <source>
        <dbReference type="Proteomes" id="UP000799754"/>
    </source>
</evidence>
<proteinExistence type="predicted"/>
<keyword evidence="2" id="KW-1185">Reference proteome</keyword>
<protein>
    <submittedName>
        <fullName evidence="1">Uncharacterized protein</fullName>
    </submittedName>
</protein>
<accession>A0ACB6RVN4</accession>
<sequence>MWEKVKKHIKGSERKRIEEQVLRADYSSEEDTSNLPGGLDDKAKDRRSEFSNNDTTGGAGILNQRLPRLSVHANLSLKRVYDSKKARADIVFVHGLTRNSHSTWYSKKAKVHWPSDLLKEDMPDCRTYMFGYDADIGKVDLQDGYFAVVDDAYVRGIMDGEALESADDLDYPELR</sequence>
<dbReference type="Proteomes" id="UP000799754">
    <property type="component" value="Unassembled WGS sequence"/>
</dbReference>
<reference evidence="1" key="1">
    <citation type="journal article" date="2020" name="Stud. Mycol.">
        <title>101 Dothideomycetes genomes: a test case for predicting lifestyles and emergence of pathogens.</title>
        <authorList>
            <person name="Haridas S."/>
            <person name="Albert R."/>
            <person name="Binder M."/>
            <person name="Bloem J."/>
            <person name="Labutti K."/>
            <person name="Salamov A."/>
            <person name="Andreopoulos B."/>
            <person name="Baker S."/>
            <person name="Barry K."/>
            <person name="Bills G."/>
            <person name="Bluhm B."/>
            <person name="Cannon C."/>
            <person name="Castanera R."/>
            <person name="Culley D."/>
            <person name="Daum C."/>
            <person name="Ezra D."/>
            <person name="Gonzalez J."/>
            <person name="Henrissat B."/>
            <person name="Kuo A."/>
            <person name="Liang C."/>
            <person name="Lipzen A."/>
            <person name="Lutzoni F."/>
            <person name="Magnuson J."/>
            <person name="Mondo S."/>
            <person name="Nolan M."/>
            <person name="Ohm R."/>
            <person name="Pangilinan J."/>
            <person name="Park H.-J."/>
            <person name="Ramirez L."/>
            <person name="Alfaro M."/>
            <person name="Sun H."/>
            <person name="Tritt A."/>
            <person name="Yoshinaga Y."/>
            <person name="Zwiers L.-H."/>
            <person name="Turgeon B."/>
            <person name="Goodwin S."/>
            <person name="Spatafora J."/>
            <person name="Crous P."/>
            <person name="Grigoriev I."/>
        </authorList>
    </citation>
    <scope>NUCLEOTIDE SEQUENCE</scope>
    <source>
        <strain evidence="1">CBS 525.71</strain>
    </source>
</reference>
<evidence type="ECO:0000313" key="1">
    <source>
        <dbReference type="EMBL" id="KAF2624952.1"/>
    </source>
</evidence>
<dbReference type="EMBL" id="MU006728">
    <property type="protein sequence ID" value="KAF2624952.1"/>
    <property type="molecule type" value="Genomic_DNA"/>
</dbReference>